<proteinExistence type="predicted"/>
<dbReference type="EMBL" id="CAJVQB010032834">
    <property type="protein sequence ID" value="CAG8818886.1"/>
    <property type="molecule type" value="Genomic_DNA"/>
</dbReference>
<comment type="caution">
    <text evidence="1">The sequence shown here is derived from an EMBL/GenBank/DDBJ whole genome shotgun (WGS) entry which is preliminary data.</text>
</comment>
<dbReference type="Proteomes" id="UP000789901">
    <property type="component" value="Unassembled WGS sequence"/>
</dbReference>
<name>A0ABN7W7X9_GIGMA</name>
<accession>A0ABN7W7X9</accession>
<gene>
    <name evidence="1" type="ORF">GMARGA_LOCUS27169</name>
</gene>
<organism evidence="1 2">
    <name type="scientific">Gigaspora margarita</name>
    <dbReference type="NCBI Taxonomy" id="4874"/>
    <lineage>
        <taxon>Eukaryota</taxon>
        <taxon>Fungi</taxon>
        <taxon>Fungi incertae sedis</taxon>
        <taxon>Mucoromycota</taxon>
        <taxon>Glomeromycotina</taxon>
        <taxon>Glomeromycetes</taxon>
        <taxon>Diversisporales</taxon>
        <taxon>Gigasporaceae</taxon>
        <taxon>Gigaspora</taxon>
    </lineage>
</organism>
<evidence type="ECO:0000313" key="2">
    <source>
        <dbReference type="Proteomes" id="UP000789901"/>
    </source>
</evidence>
<feature type="non-terminal residue" evidence="1">
    <location>
        <position position="203"/>
    </location>
</feature>
<sequence length="203" mass="23177">MDSSTRQIITSYQAKSPNNLASRMAFSRLQEDNRHKEGIYFKTKNSSIELGKVIKKGENRVFAEHWLTTKDQNTSTRTVNKCKGCSLNSVKDSQISPEMFGRSCINGIEIGNTESILQELKTIENLKIEMIKNRTKNLDIASDLINKLELELNLQKVKSHSDNIDHLVKTAIKDTTTSMVPIENRFLLRGALYWKEFLVELPT</sequence>
<keyword evidence="2" id="KW-1185">Reference proteome</keyword>
<reference evidence="1 2" key="1">
    <citation type="submission" date="2021-06" db="EMBL/GenBank/DDBJ databases">
        <authorList>
            <person name="Kallberg Y."/>
            <person name="Tangrot J."/>
            <person name="Rosling A."/>
        </authorList>
    </citation>
    <scope>NUCLEOTIDE SEQUENCE [LARGE SCALE GENOMIC DNA]</scope>
    <source>
        <strain evidence="1 2">120-4 pot B 10/14</strain>
    </source>
</reference>
<protein>
    <submittedName>
        <fullName evidence="1">30368_t:CDS:1</fullName>
    </submittedName>
</protein>
<evidence type="ECO:0000313" key="1">
    <source>
        <dbReference type="EMBL" id="CAG8818886.1"/>
    </source>
</evidence>